<feature type="compositionally biased region" description="Basic and acidic residues" evidence="1">
    <location>
        <begin position="1"/>
        <end position="16"/>
    </location>
</feature>
<sequence>MTTRRRDRDVEKEQPRSKGGRTGADAEAEQRTPPGGSPASSWVFGSSSFPVVPAVLPRASASRGTASAGRNEPLVSAFYPSSLSPGTYSSPVSSGLRTGHLSTLLAWSSPGLASTLSHLARTQVRGLFGLSRTSGAVARGLPVPGPLRRLALNSLPGAECTPRLIPLRQSCGERWTDRPGELYRGGHPNRQGGQWMPSPGGPTIGLRVIGCGPSFGHPEQLAHFLYKFGLEVPDQSGGSLAPRRGRRGRSPAPRPPYAPPRSATQTPPATSSSTHTSLGYTDSRSVFLLGAPLCPCPPVGKDILPAGVAWVPGASLSGPLVPRTSGTPGTSPRRLPIAGASSIDGVTLPASLPRPNGPPIAGCERRPGSPGSSISG</sequence>
<proteinExistence type="predicted"/>
<dbReference type="AlphaFoldDB" id="A0A0V1FQ10"/>
<feature type="region of interest" description="Disordered" evidence="1">
    <location>
        <begin position="1"/>
        <end position="43"/>
    </location>
</feature>
<organism evidence="2 3">
    <name type="scientific">Trichinella pseudospiralis</name>
    <name type="common">Parasitic roundworm</name>
    <dbReference type="NCBI Taxonomy" id="6337"/>
    <lineage>
        <taxon>Eukaryota</taxon>
        <taxon>Metazoa</taxon>
        <taxon>Ecdysozoa</taxon>
        <taxon>Nematoda</taxon>
        <taxon>Enoplea</taxon>
        <taxon>Dorylaimia</taxon>
        <taxon>Trichinellida</taxon>
        <taxon>Trichinellidae</taxon>
        <taxon>Trichinella</taxon>
    </lineage>
</organism>
<evidence type="ECO:0000313" key="2">
    <source>
        <dbReference type="EMBL" id="KRY87921.1"/>
    </source>
</evidence>
<evidence type="ECO:0000313" key="3">
    <source>
        <dbReference type="Proteomes" id="UP000054995"/>
    </source>
</evidence>
<reference evidence="2 3" key="1">
    <citation type="submission" date="2015-01" db="EMBL/GenBank/DDBJ databases">
        <title>Evolution of Trichinella species and genotypes.</title>
        <authorList>
            <person name="Korhonen P.K."/>
            <person name="Edoardo P."/>
            <person name="Giuseppe L.R."/>
            <person name="Gasser R.B."/>
        </authorList>
    </citation>
    <scope>NUCLEOTIDE SEQUENCE [LARGE SCALE GENOMIC DNA]</scope>
    <source>
        <strain evidence="2">ISS470</strain>
    </source>
</reference>
<feature type="region of interest" description="Disordered" evidence="1">
    <location>
        <begin position="316"/>
        <end position="376"/>
    </location>
</feature>
<evidence type="ECO:0000256" key="1">
    <source>
        <dbReference type="SAM" id="MobiDB-lite"/>
    </source>
</evidence>
<dbReference type="EMBL" id="JYDT01000048">
    <property type="protein sequence ID" value="KRY87921.1"/>
    <property type="molecule type" value="Genomic_DNA"/>
</dbReference>
<protein>
    <submittedName>
        <fullName evidence="2">Uncharacterized protein</fullName>
    </submittedName>
</protein>
<feature type="region of interest" description="Disordered" evidence="1">
    <location>
        <begin position="236"/>
        <end position="278"/>
    </location>
</feature>
<dbReference type="OrthoDB" id="5920143at2759"/>
<feature type="compositionally biased region" description="Low complexity" evidence="1">
    <location>
        <begin position="260"/>
        <end position="277"/>
    </location>
</feature>
<accession>A0A0V1FQ10</accession>
<dbReference type="Proteomes" id="UP000054995">
    <property type="component" value="Unassembled WGS sequence"/>
</dbReference>
<name>A0A0V1FQ10_TRIPS</name>
<gene>
    <name evidence="2" type="ORF">T4D_14233</name>
</gene>
<comment type="caution">
    <text evidence="2">The sequence shown here is derived from an EMBL/GenBank/DDBJ whole genome shotgun (WGS) entry which is preliminary data.</text>
</comment>
<keyword evidence="3" id="KW-1185">Reference proteome</keyword>
<feature type="region of interest" description="Disordered" evidence="1">
    <location>
        <begin position="178"/>
        <end position="199"/>
    </location>
</feature>